<dbReference type="AlphaFoldDB" id="A0A8H3LGK6"/>
<dbReference type="EMBL" id="BLAL01000176">
    <property type="protein sequence ID" value="GES88137.1"/>
    <property type="molecule type" value="Genomic_DNA"/>
</dbReference>
<reference evidence="1" key="1">
    <citation type="submission" date="2019-10" db="EMBL/GenBank/DDBJ databases">
        <title>Conservation and host-specific expression of non-tandemly repeated heterogenous ribosome RNA gene in arbuscular mycorrhizal fungi.</title>
        <authorList>
            <person name="Maeda T."/>
            <person name="Kobayashi Y."/>
            <person name="Nakagawa T."/>
            <person name="Ezawa T."/>
            <person name="Yamaguchi K."/>
            <person name="Bino T."/>
            <person name="Nishimoto Y."/>
            <person name="Shigenobu S."/>
            <person name="Kawaguchi M."/>
        </authorList>
    </citation>
    <scope>NUCLEOTIDE SEQUENCE</scope>
    <source>
        <strain evidence="1">HR1</strain>
    </source>
</reference>
<dbReference type="Proteomes" id="UP000615446">
    <property type="component" value="Unassembled WGS sequence"/>
</dbReference>
<proteinExistence type="predicted"/>
<protein>
    <submittedName>
        <fullName evidence="1">Uncharacterized protein</fullName>
    </submittedName>
</protein>
<gene>
    <name evidence="1" type="ORF">RCL2_001510000</name>
</gene>
<organism evidence="1 2">
    <name type="scientific">Rhizophagus clarus</name>
    <dbReference type="NCBI Taxonomy" id="94130"/>
    <lineage>
        <taxon>Eukaryota</taxon>
        <taxon>Fungi</taxon>
        <taxon>Fungi incertae sedis</taxon>
        <taxon>Mucoromycota</taxon>
        <taxon>Glomeromycotina</taxon>
        <taxon>Glomeromycetes</taxon>
        <taxon>Glomerales</taxon>
        <taxon>Glomeraceae</taxon>
        <taxon>Rhizophagus</taxon>
    </lineage>
</organism>
<sequence length="176" mass="18856">MLDDPLLASNPSHQDSSFFAISFNLVTKSGTGGSKAKNDANPIRATCTTCLGLLVPIVNLIPLGGTSSDIGRTLGLAPLVGFGWVLICQSVSNAHFTRQILAQLGKVVTRDFIPIGVFVLPYRLLSSILREILIVSCGLLGADDQSSENHQMGMLRSVYIHNLDQNGREPRHLGSS</sequence>
<accession>A0A8H3LGK6</accession>
<name>A0A8H3LGK6_9GLOM</name>
<evidence type="ECO:0000313" key="1">
    <source>
        <dbReference type="EMBL" id="GES88137.1"/>
    </source>
</evidence>
<comment type="caution">
    <text evidence="1">The sequence shown here is derived from an EMBL/GenBank/DDBJ whole genome shotgun (WGS) entry which is preliminary data.</text>
</comment>
<evidence type="ECO:0000313" key="2">
    <source>
        <dbReference type="Proteomes" id="UP000615446"/>
    </source>
</evidence>